<dbReference type="GO" id="GO:0003700">
    <property type="term" value="F:DNA-binding transcription factor activity"/>
    <property type="evidence" value="ECO:0007669"/>
    <property type="project" value="TreeGrafter"/>
</dbReference>
<dbReference type="PROSITE" id="PS51197">
    <property type="entry name" value="HTH_RRF2_2"/>
    <property type="match status" value="1"/>
</dbReference>
<evidence type="ECO:0000313" key="3">
    <source>
        <dbReference type="Proteomes" id="UP000229390"/>
    </source>
</evidence>
<evidence type="ECO:0000256" key="1">
    <source>
        <dbReference type="ARBA" id="ARBA00023125"/>
    </source>
</evidence>
<reference evidence="3" key="1">
    <citation type="submission" date="2017-09" db="EMBL/GenBank/DDBJ databases">
        <title>Depth-based differentiation of microbial function through sediment-hosted aquifers and enrichment of novel symbionts in the deep terrestrial subsurface.</title>
        <authorList>
            <person name="Probst A.J."/>
            <person name="Ladd B."/>
            <person name="Jarett J.K."/>
            <person name="Geller-Mcgrath D.E."/>
            <person name="Sieber C.M.K."/>
            <person name="Emerson J.B."/>
            <person name="Anantharaman K."/>
            <person name="Thomas B.C."/>
            <person name="Malmstrom R."/>
            <person name="Stieglmeier M."/>
            <person name="Klingl A."/>
            <person name="Woyke T."/>
            <person name="Ryan C.M."/>
            <person name="Banfield J.F."/>
        </authorList>
    </citation>
    <scope>NUCLEOTIDE SEQUENCE [LARGE SCALE GENOMIC DNA]</scope>
</reference>
<comment type="caution">
    <text evidence="2">The sequence shown here is derived from an EMBL/GenBank/DDBJ whole genome shotgun (WGS) entry which is preliminary data.</text>
</comment>
<dbReference type="EMBL" id="PEYE01000035">
    <property type="protein sequence ID" value="PIS38744.1"/>
    <property type="molecule type" value="Genomic_DNA"/>
</dbReference>
<dbReference type="PROSITE" id="PS01332">
    <property type="entry name" value="HTH_RRF2_1"/>
    <property type="match status" value="1"/>
</dbReference>
<gene>
    <name evidence="2" type="ORF">COT34_02005</name>
</gene>
<dbReference type="InterPro" id="IPR000944">
    <property type="entry name" value="Tscrpt_reg_Rrf2"/>
</dbReference>
<dbReference type="InterPro" id="IPR036388">
    <property type="entry name" value="WH-like_DNA-bd_sf"/>
</dbReference>
<dbReference type="InterPro" id="IPR030489">
    <property type="entry name" value="TR_Rrf2-type_CS"/>
</dbReference>
<proteinExistence type="predicted"/>
<name>A0A2M6T0N6_9BACT</name>
<organism evidence="2 3">
    <name type="scientific">Candidatus Nealsonbacteria bacterium CG08_land_8_20_14_0_20_43_11</name>
    <dbReference type="NCBI Taxonomy" id="1974706"/>
    <lineage>
        <taxon>Bacteria</taxon>
        <taxon>Candidatus Nealsoniibacteriota</taxon>
    </lineage>
</organism>
<dbReference type="InterPro" id="IPR036390">
    <property type="entry name" value="WH_DNA-bd_sf"/>
</dbReference>
<dbReference type="PANTHER" id="PTHR33221:SF5">
    <property type="entry name" value="HTH-TYPE TRANSCRIPTIONAL REGULATOR ISCR"/>
    <property type="match status" value="1"/>
</dbReference>
<dbReference type="SUPFAM" id="SSF46785">
    <property type="entry name" value="Winged helix' DNA-binding domain"/>
    <property type="match status" value="1"/>
</dbReference>
<dbReference type="Pfam" id="PF02082">
    <property type="entry name" value="Rrf2"/>
    <property type="match status" value="1"/>
</dbReference>
<dbReference type="AlphaFoldDB" id="A0A2M6T0N6"/>
<keyword evidence="1" id="KW-0238">DNA-binding</keyword>
<evidence type="ECO:0000313" key="2">
    <source>
        <dbReference type="EMBL" id="PIS38744.1"/>
    </source>
</evidence>
<dbReference type="GO" id="GO:0003677">
    <property type="term" value="F:DNA binding"/>
    <property type="evidence" value="ECO:0007669"/>
    <property type="project" value="UniProtKB-KW"/>
</dbReference>
<dbReference type="NCBIfam" id="TIGR00738">
    <property type="entry name" value="rrf2_super"/>
    <property type="match status" value="1"/>
</dbReference>
<dbReference type="Proteomes" id="UP000229390">
    <property type="component" value="Unassembled WGS sequence"/>
</dbReference>
<dbReference type="Gene3D" id="1.10.10.10">
    <property type="entry name" value="Winged helix-like DNA-binding domain superfamily/Winged helix DNA-binding domain"/>
    <property type="match status" value="1"/>
</dbReference>
<dbReference type="PANTHER" id="PTHR33221">
    <property type="entry name" value="WINGED HELIX-TURN-HELIX TRANSCRIPTIONAL REGULATOR, RRF2 FAMILY"/>
    <property type="match status" value="1"/>
</dbReference>
<dbReference type="GO" id="GO:0005829">
    <property type="term" value="C:cytosol"/>
    <property type="evidence" value="ECO:0007669"/>
    <property type="project" value="TreeGrafter"/>
</dbReference>
<accession>A0A2M6T0N6</accession>
<protein>
    <submittedName>
        <fullName evidence="2">Rrf2 family transcriptional regulator</fullName>
    </submittedName>
</protein>
<sequence length="135" mass="15260">MKFSTRSQYGLRAMVYLSLNPNKPFSLKQISEVEGIPFDYLEKILSRLRKAGLIKSAKGVSGGYFLSRRPKNIRIGEIINTLEGKIALVKCVGSAKSFCPWQKNCRTRNVWEKAQRAVVSALNSFTLFDLISNKK</sequence>